<dbReference type="PANTHER" id="PTHR43384:SF6">
    <property type="entry name" value="SEPTUM SITE-DETERMINING PROTEIN MIND HOMOLOG, CHLOROPLASTIC"/>
    <property type="match status" value="1"/>
</dbReference>
<dbReference type="KEGG" id="lcre:Pla8534_07030"/>
<name>A0A518DM59_9BACT</name>
<gene>
    <name evidence="3" type="primary">minD_1</name>
    <name evidence="3" type="ORF">Pla8534_07030</name>
</gene>
<evidence type="ECO:0000256" key="2">
    <source>
        <dbReference type="ARBA" id="ARBA00022840"/>
    </source>
</evidence>
<dbReference type="SUPFAM" id="SSF52540">
    <property type="entry name" value="P-loop containing nucleoside triphosphate hydrolases"/>
    <property type="match status" value="1"/>
</dbReference>
<dbReference type="GO" id="GO:0009898">
    <property type="term" value="C:cytoplasmic side of plasma membrane"/>
    <property type="evidence" value="ECO:0007669"/>
    <property type="project" value="TreeGrafter"/>
</dbReference>
<accession>A0A518DM59</accession>
<dbReference type="Gene3D" id="3.40.50.300">
    <property type="entry name" value="P-loop containing nucleotide triphosphate hydrolases"/>
    <property type="match status" value="1"/>
</dbReference>
<dbReference type="RefSeq" id="WP_197442973.1">
    <property type="nucleotide sequence ID" value="NZ_CP036433.1"/>
</dbReference>
<dbReference type="InterPro" id="IPR033756">
    <property type="entry name" value="YlxH/NBP35"/>
</dbReference>
<dbReference type="EMBL" id="CP036433">
    <property type="protein sequence ID" value="QDU92930.1"/>
    <property type="molecule type" value="Genomic_DNA"/>
</dbReference>
<organism evidence="3 4">
    <name type="scientific">Lignipirellula cremea</name>
    <dbReference type="NCBI Taxonomy" id="2528010"/>
    <lineage>
        <taxon>Bacteria</taxon>
        <taxon>Pseudomonadati</taxon>
        <taxon>Planctomycetota</taxon>
        <taxon>Planctomycetia</taxon>
        <taxon>Pirellulales</taxon>
        <taxon>Pirellulaceae</taxon>
        <taxon>Lignipirellula</taxon>
    </lineage>
</organism>
<proteinExistence type="predicted"/>
<dbReference type="Pfam" id="PF10609">
    <property type="entry name" value="ParA"/>
    <property type="match status" value="1"/>
</dbReference>
<dbReference type="GO" id="GO:0051782">
    <property type="term" value="P:negative regulation of cell division"/>
    <property type="evidence" value="ECO:0007669"/>
    <property type="project" value="TreeGrafter"/>
</dbReference>
<dbReference type="SUPFAM" id="SSF52172">
    <property type="entry name" value="CheY-like"/>
    <property type="match status" value="1"/>
</dbReference>
<reference evidence="3 4" key="1">
    <citation type="submission" date="2019-02" db="EMBL/GenBank/DDBJ databases">
        <title>Deep-cultivation of Planctomycetes and their phenomic and genomic characterization uncovers novel biology.</title>
        <authorList>
            <person name="Wiegand S."/>
            <person name="Jogler M."/>
            <person name="Boedeker C."/>
            <person name="Pinto D."/>
            <person name="Vollmers J."/>
            <person name="Rivas-Marin E."/>
            <person name="Kohn T."/>
            <person name="Peeters S.H."/>
            <person name="Heuer A."/>
            <person name="Rast P."/>
            <person name="Oberbeckmann S."/>
            <person name="Bunk B."/>
            <person name="Jeske O."/>
            <person name="Meyerdierks A."/>
            <person name="Storesund J.E."/>
            <person name="Kallscheuer N."/>
            <person name="Luecker S."/>
            <person name="Lage O.M."/>
            <person name="Pohl T."/>
            <person name="Merkel B.J."/>
            <person name="Hornburger P."/>
            <person name="Mueller R.-W."/>
            <person name="Bruemmer F."/>
            <person name="Labrenz M."/>
            <person name="Spormann A.M."/>
            <person name="Op den Camp H."/>
            <person name="Overmann J."/>
            <person name="Amann R."/>
            <person name="Jetten M.S.M."/>
            <person name="Mascher T."/>
            <person name="Medema M.H."/>
            <person name="Devos D.P."/>
            <person name="Kaster A.-K."/>
            <person name="Ovreas L."/>
            <person name="Rohde M."/>
            <person name="Galperin M.Y."/>
            <person name="Jogler C."/>
        </authorList>
    </citation>
    <scope>NUCLEOTIDE SEQUENCE [LARGE SCALE GENOMIC DNA]</scope>
    <source>
        <strain evidence="3 4">Pla85_3_4</strain>
    </source>
</reference>
<evidence type="ECO:0000313" key="3">
    <source>
        <dbReference type="EMBL" id="QDU92930.1"/>
    </source>
</evidence>
<dbReference type="Proteomes" id="UP000317648">
    <property type="component" value="Chromosome"/>
</dbReference>
<dbReference type="PANTHER" id="PTHR43384">
    <property type="entry name" value="SEPTUM SITE-DETERMINING PROTEIN MIND HOMOLOG, CHLOROPLASTIC-RELATED"/>
    <property type="match status" value="1"/>
</dbReference>
<protein>
    <submittedName>
        <fullName evidence="3">Septum site-determining protein MinD</fullName>
    </submittedName>
</protein>
<keyword evidence="1" id="KW-0547">Nucleotide-binding</keyword>
<dbReference type="GO" id="GO:0005524">
    <property type="term" value="F:ATP binding"/>
    <property type="evidence" value="ECO:0007669"/>
    <property type="project" value="UniProtKB-KW"/>
</dbReference>
<evidence type="ECO:0000256" key="1">
    <source>
        <dbReference type="ARBA" id="ARBA00022741"/>
    </source>
</evidence>
<dbReference type="InterPro" id="IPR027417">
    <property type="entry name" value="P-loop_NTPase"/>
</dbReference>
<keyword evidence="4" id="KW-1185">Reference proteome</keyword>
<keyword evidence="2" id="KW-0067">ATP-binding</keyword>
<dbReference type="GO" id="GO:0016887">
    <property type="term" value="F:ATP hydrolysis activity"/>
    <property type="evidence" value="ECO:0007669"/>
    <property type="project" value="TreeGrafter"/>
</dbReference>
<dbReference type="GO" id="GO:0005829">
    <property type="term" value="C:cytosol"/>
    <property type="evidence" value="ECO:0007669"/>
    <property type="project" value="TreeGrafter"/>
</dbReference>
<sequence length="395" mass="42513">MKAFIASDNDPLAFKLADTLQDLGVSCSESNVLSLAQILDHGGQFEFNDALVLLDSSTRSELLLARLPEVAKAPGAFFVIFGPSCAPRQIVEFIRAGANDYLDLSHHPSEELAAIVKRLQASRKESDACGRLISITSCNSGCGASTIAASLATLLSQQSGSCGLLDLHLTGGDLAVLLQLEPRHTLLELAQQADTLDAAMLQQSLSQHASGVNLLASPEPFVNHRDISSAAISRIVQLARMQFSQVVVDLEDMFHQEQVSTLRESDEIVMIFRPDFVSLVRARKSLDFMYESGVQHEKIRLVASRCGQPRQLSLSVVENSLGAKIAACIPEDPVAVLTSINLGVPVVSESPDSKFSRALSAFVDQLNGVTKAVLRPRFSTNAFNAVTSLWGKASL</sequence>
<dbReference type="AlphaFoldDB" id="A0A518DM59"/>
<dbReference type="InterPro" id="IPR011006">
    <property type="entry name" value="CheY-like_superfamily"/>
</dbReference>
<evidence type="ECO:0000313" key="4">
    <source>
        <dbReference type="Proteomes" id="UP000317648"/>
    </source>
</evidence>
<dbReference type="InterPro" id="IPR050625">
    <property type="entry name" value="ParA/MinD_ATPase"/>
</dbReference>